<keyword evidence="1" id="KW-0812">Transmembrane</keyword>
<comment type="subcellular location">
    <subcellularLocation>
        <location evidence="1">Endoplasmic reticulum membrane</location>
        <topology evidence="1">Multi-pass membrane protein</topology>
    </subcellularLocation>
</comment>
<feature type="transmembrane region" description="Helical" evidence="1">
    <location>
        <begin position="96"/>
        <end position="117"/>
    </location>
</feature>
<feature type="region of interest" description="Disordered" evidence="2">
    <location>
        <begin position="372"/>
        <end position="486"/>
    </location>
</feature>
<feature type="compositionally biased region" description="Low complexity" evidence="2">
    <location>
        <begin position="234"/>
        <end position="243"/>
    </location>
</feature>
<dbReference type="EMBL" id="JAPDMQ010000104">
    <property type="protein sequence ID" value="KAK0535043.1"/>
    <property type="molecule type" value="Genomic_DNA"/>
</dbReference>
<keyword evidence="1" id="KW-0862">Zinc</keyword>
<protein>
    <recommendedName>
        <fullName evidence="1">Endoplasmic reticulum junction formation protein lunapark</fullName>
    </recommendedName>
</protein>
<comment type="domain">
    <text evidence="1">The C4-type zinc finger motif is necessary both for its ER three-way tubular junction localization and formation.</text>
</comment>
<comment type="function">
    <text evidence="1">Plays a role in determining ER morphology.</text>
</comment>
<keyword evidence="5" id="KW-1185">Reference proteome</keyword>
<proteinExistence type="inferred from homology"/>
<evidence type="ECO:0000256" key="2">
    <source>
        <dbReference type="SAM" id="MobiDB-lite"/>
    </source>
</evidence>
<dbReference type="Proteomes" id="UP001176521">
    <property type="component" value="Unassembled WGS sequence"/>
</dbReference>
<comment type="similarity">
    <text evidence="1">Belongs to the lunapark family.</text>
</comment>
<dbReference type="InterPro" id="IPR019273">
    <property type="entry name" value="Lunapark_Znf"/>
</dbReference>
<feature type="region of interest" description="Disordered" evidence="2">
    <location>
        <begin position="167"/>
        <end position="306"/>
    </location>
</feature>
<dbReference type="GO" id="GO:0071788">
    <property type="term" value="P:endoplasmic reticulum tubular network maintenance"/>
    <property type="evidence" value="ECO:0007669"/>
    <property type="project" value="UniProtKB-UniRule"/>
</dbReference>
<evidence type="ECO:0000313" key="4">
    <source>
        <dbReference type="EMBL" id="KAK0535043.1"/>
    </source>
</evidence>
<evidence type="ECO:0000259" key="3">
    <source>
        <dbReference type="Pfam" id="PF10058"/>
    </source>
</evidence>
<sequence>MATIFWRLLPFRVPRLFGRRQDTDYEVILAKLNSDIDKIQTRLTQIRARQRRAAITFTAYALGAWALYTLACYALGELTWEPLPLDDTDAVADSLWSARTLFVWFPILLSPLLILSTRRIFGWWYKRIENAEEAHLQDLRKRQREKIAEIKRATDFDHLRMLLDKYDEDRPRGAGPGAAGVGAQQQRGQGPRQSMPVGSTSAAAAAQQQQQQQQQQSRGPNGAGRGAPRHSMPAQLQGQQQQQGGQGATGLGAPFNPGQGGAASQGPDGASIAQAVAAMGTAAARGPSSQQQQQQQQPAQQQPPVQRTVMDKFADWMFGPDPSLGGGTGVSAAMQKYALICTRCYAHNGLAMPHEFDEIQYVCPRCGAFNSRRPSSVPVSTPAFFNRGSISNPSSPPSSSPGPQQSRAAPASAAAPPAGSASSKAAVPPALAEETSVDADADDAEPAAADAKAGNEGGNEDEGSETAKQKAGLRQRAGRQDAMEVD</sequence>
<feature type="compositionally biased region" description="Low complexity" evidence="2">
    <location>
        <begin position="401"/>
        <end position="432"/>
    </location>
</feature>
<comment type="caution">
    <text evidence="4">The sequence shown here is derived from an EMBL/GenBank/DDBJ whole genome shotgun (WGS) entry which is preliminary data.</text>
</comment>
<dbReference type="GO" id="GO:0098826">
    <property type="term" value="C:endoplasmic reticulum tubular network membrane"/>
    <property type="evidence" value="ECO:0007669"/>
    <property type="project" value="UniProtKB-UniRule"/>
</dbReference>
<feature type="compositionally biased region" description="Acidic residues" evidence="2">
    <location>
        <begin position="435"/>
        <end position="445"/>
    </location>
</feature>
<dbReference type="AlphaFoldDB" id="A0AAN6GFX8"/>
<reference evidence="4" key="1">
    <citation type="journal article" date="2023" name="PhytoFront">
        <title>Draft Genome Resources of Seven Strains of Tilletia horrida, Causal Agent of Kernel Smut of Rice.</title>
        <authorList>
            <person name="Khanal S."/>
            <person name="Antony Babu S."/>
            <person name="Zhou X.G."/>
        </authorList>
    </citation>
    <scope>NUCLEOTIDE SEQUENCE</scope>
    <source>
        <strain evidence="4">TX3</strain>
    </source>
</reference>
<feature type="transmembrane region" description="Helical" evidence="1">
    <location>
        <begin position="53"/>
        <end position="76"/>
    </location>
</feature>
<feature type="compositionally biased region" description="Low complexity" evidence="2">
    <location>
        <begin position="181"/>
        <end position="193"/>
    </location>
</feature>
<dbReference type="GO" id="GO:0008270">
    <property type="term" value="F:zinc ion binding"/>
    <property type="evidence" value="ECO:0007669"/>
    <property type="project" value="UniProtKB-KW"/>
</dbReference>
<keyword evidence="1" id="KW-0479">Metal-binding</keyword>
<evidence type="ECO:0000313" key="5">
    <source>
        <dbReference type="Proteomes" id="UP001176521"/>
    </source>
</evidence>
<gene>
    <name evidence="4" type="ORF">OC842_002447</name>
</gene>
<feature type="compositionally biased region" description="Low complexity" evidence="2">
    <location>
        <begin position="202"/>
        <end position="220"/>
    </location>
</feature>
<organism evidence="4 5">
    <name type="scientific">Tilletia horrida</name>
    <dbReference type="NCBI Taxonomy" id="155126"/>
    <lineage>
        <taxon>Eukaryota</taxon>
        <taxon>Fungi</taxon>
        <taxon>Dikarya</taxon>
        <taxon>Basidiomycota</taxon>
        <taxon>Ustilaginomycotina</taxon>
        <taxon>Exobasidiomycetes</taxon>
        <taxon>Tilletiales</taxon>
        <taxon>Tilletiaceae</taxon>
        <taxon>Tilletia</taxon>
    </lineage>
</organism>
<dbReference type="InterPro" id="IPR040115">
    <property type="entry name" value="Lnp"/>
</dbReference>
<accession>A0AAN6GFX8</accession>
<keyword evidence="1" id="KW-0472">Membrane</keyword>
<feature type="compositionally biased region" description="Low complexity" evidence="2">
    <location>
        <begin position="273"/>
        <end position="306"/>
    </location>
</feature>
<dbReference type="PANTHER" id="PTHR22166">
    <property type="entry name" value="ENDOPLASMIC RETICULUM JUNCTION FORMATION PROTEIN LUNAPARK"/>
    <property type="match status" value="1"/>
</dbReference>
<dbReference type="PANTHER" id="PTHR22166:SF12">
    <property type="entry name" value="ENDOPLASMIC RETICULUM JUNCTION FORMATION PROTEIN LUNAPARK"/>
    <property type="match status" value="1"/>
</dbReference>
<keyword evidence="1" id="KW-0256">Endoplasmic reticulum</keyword>
<keyword evidence="1" id="KW-1133">Transmembrane helix</keyword>
<keyword evidence="1" id="KW-0863">Zinc-finger</keyword>
<name>A0AAN6GFX8_9BASI</name>
<feature type="domain" description="Lunapark zinc ribbon" evidence="3">
    <location>
        <begin position="327"/>
        <end position="370"/>
    </location>
</feature>
<evidence type="ECO:0000256" key="1">
    <source>
        <dbReference type="RuleBase" id="RU367073"/>
    </source>
</evidence>
<dbReference type="Pfam" id="PF10058">
    <property type="entry name" value="Zn_ribbon_10"/>
    <property type="match status" value="1"/>
</dbReference>
<dbReference type="GO" id="GO:1903373">
    <property type="term" value="P:positive regulation of endoplasmic reticulum tubular network organization"/>
    <property type="evidence" value="ECO:0007669"/>
    <property type="project" value="UniProtKB-UniRule"/>
</dbReference>